<protein>
    <submittedName>
        <fullName evidence="3">Glycosyl transferase family 1</fullName>
    </submittedName>
</protein>
<feature type="domain" description="Glycosyl transferase family 1" evidence="1">
    <location>
        <begin position="203"/>
        <end position="358"/>
    </location>
</feature>
<proteinExistence type="predicted"/>
<name>A0A2M8QAV0_9CHLR</name>
<dbReference type="InterPro" id="IPR028098">
    <property type="entry name" value="Glyco_trans_4-like_N"/>
</dbReference>
<dbReference type="Pfam" id="PF13439">
    <property type="entry name" value="Glyco_transf_4"/>
    <property type="match status" value="1"/>
</dbReference>
<evidence type="ECO:0000259" key="1">
    <source>
        <dbReference type="Pfam" id="PF00534"/>
    </source>
</evidence>
<dbReference type="SUPFAM" id="SSF53756">
    <property type="entry name" value="UDP-Glycosyltransferase/glycogen phosphorylase"/>
    <property type="match status" value="1"/>
</dbReference>
<keyword evidence="3" id="KW-0808">Transferase</keyword>
<accession>A0A2M8QAV0</accession>
<dbReference type="AlphaFoldDB" id="A0A2M8QAV0"/>
<comment type="caution">
    <text evidence="3">The sequence shown here is derived from an EMBL/GenBank/DDBJ whole genome shotgun (WGS) entry which is preliminary data.</text>
</comment>
<evidence type="ECO:0000259" key="2">
    <source>
        <dbReference type="Pfam" id="PF13439"/>
    </source>
</evidence>
<dbReference type="InterPro" id="IPR001296">
    <property type="entry name" value="Glyco_trans_1"/>
</dbReference>
<feature type="domain" description="Glycosyltransferase subfamily 4-like N-terminal" evidence="2">
    <location>
        <begin position="15"/>
        <end position="174"/>
    </location>
</feature>
<dbReference type="PANTHER" id="PTHR45947">
    <property type="entry name" value="SULFOQUINOVOSYL TRANSFERASE SQD2"/>
    <property type="match status" value="1"/>
</dbReference>
<evidence type="ECO:0000313" key="3">
    <source>
        <dbReference type="EMBL" id="PJF46915.1"/>
    </source>
</evidence>
<organism evidence="3 4">
    <name type="scientific">Candidatus Thermofonsia Clade 3 bacterium</name>
    <dbReference type="NCBI Taxonomy" id="2364212"/>
    <lineage>
        <taxon>Bacteria</taxon>
        <taxon>Bacillati</taxon>
        <taxon>Chloroflexota</taxon>
        <taxon>Candidatus Thermofontia</taxon>
        <taxon>Candidatus Thermofonsia Clade 3</taxon>
    </lineage>
</organism>
<dbReference type="InterPro" id="IPR050194">
    <property type="entry name" value="Glycosyltransferase_grp1"/>
</dbReference>
<evidence type="ECO:0000313" key="4">
    <source>
        <dbReference type="Proteomes" id="UP000230790"/>
    </source>
</evidence>
<dbReference type="Pfam" id="PF00534">
    <property type="entry name" value="Glycos_transf_1"/>
    <property type="match status" value="1"/>
</dbReference>
<dbReference type="GO" id="GO:0016758">
    <property type="term" value="F:hexosyltransferase activity"/>
    <property type="evidence" value="ECO:0007669"/>
    <property type="project" value="TreeGrafter"/>
</dbReference>
<dbReference type="EMBL" id="PGTN01000082">
    <property type="protein sequence ID" value="PJF46915.1"/>
    <property type="molecule type" value="Genomic_DNA"/>
</dbReference>
<sequence length="393" mass="42714">MHIVHIYKDYFPVLGGIENHIRQLAEAQAQHGHCVDVLVTSLDATGQAGELNGVRVTKAPRHLNVQSAPISAAFPREVARLTDGAAIAHLHAPYPVGEACNLWFGRAKRTVITWHSDIVRQKALLRLYAPVLRRVIAQADAIIPTSETYARTSPWLRDHLDKCRVVPLGIHADRFDMGDDDGSRRRAALRRQLLNATHAASAAPLVLLSVGRLRYYKGLDDLIRAMPNLPDAVAVIVGIGPMAAEWKALAQRLGVAGRVIFVGEVSDGALPDYYRAADIYAIPANSRAEAFGIAILEAMASGLPVISTEVGTATSWINQHGATGLVIPPRDPQAIVQAVNTLRDAALRRAMGEAARQRVRAEFTLERMAARIQAVYDEVLATPRTATSFRNSG</sequence>
<gene>
    <name evidence="3" type="ORF">CUN48_11410</name>
</gene>
<reference evidence="3 4" key="1">
    <citation type="submission" date="2017-11" db="EMBL/GenBank/DDBJ databases">
        <title>Evolution of Phototrophy in the Chloroflexi Phylum Driven by Horizontal Gene Transfer.</title>
        <authorList>
            <person name="Ward L.M."/>
            <person name="Hemp J."/>
            <person name="Shih P.M."/>
            <person name="Mcglynn S.E."/>
            <person name="Fischer W."/>
        </authorList>
    </citation>
    <scope>NUCLEOTIDE SEQUENCE [LARGE SCALE GENOMIC DNA]</scope>
    <source>
        <strain evidence="3">JP3_7</strain>
    </source>
</reference>
<dbReference type="PANTHER" id="PTHR45947:SF3">
    <property type="entry name" value="SULFOQUINOVOSYL TRANSFERASE SQD2"/>
    <property type="match status" value="1"/>
</dbReference>
<dbReference type="Gene3D" id="3.40.50.2000">
    <property type="entry name" value="Glycogen Phosphorylase B"/>
    <property type="match status" value="2"/>
</dbReference>
<dbReference type="Proteomes" id="UP000230790">
    <property type="component" value="Unassembled WGS sequence"/>
</dbReference>